<dbReference type="RefSeq" id="WP_130107009.1">
    <property type="nucleotide sequence ID" value="NZ_CP025781.1"/>
</dbReference>
<evidence type="ECO:0000256" key="1">
    <source>
        <dbReference type="SAM" id="MobiDB-lite"/>
    </source>
</evidence>
<protein>
    <submittedName>
        <fullName evidence="5">Uncharacterized protein</fullName>
    </submittedName>
</protein>
<dbReference type="KEGG" id="ifl:C1H71_13625"/>
<evidence type="ECO:0000313" key="6">
    <source>
        <dbReference type="Proteomes" id="UP000515917"/>
    </source>
</evidence>
<name>A0A7G3GBA1_9NEIS</name>
<dbReference type="Proteomes" id="UP000515917">
    <property type="component" value="Chromosome"/>
</dbReference>
<evidence type="ECO:0000259" key="3">
    <source>
        <dbReference type="Pfam" id="PF13550"/>
    </source>
</evidence>
<feature type="domain" description="Tip attachment protein J" evidence="3">
    <location>
        <begin position="345"/>
        <end position="504"/>
    </location>
</feature>
<evidence type="ECO:0000259" key="2">
    <source>
        <dbReference type="Pfam" id="PF09327"/>
    </source>
</evidence>
<feature type="region of interest" description="Disordered" evidence="1">
    <location>
        <begin position="1"/>
        <end position="29"/>
    </location>
</feature>
<dbReference type="InterPro" id="IPR015406">
    <property type="entry name" value="GpJ_CSF"/>
</dbReference>
<evidence type="ECO:0000259" key="4">
    <source>
        <dbReference type="Pfam" id="PF24801"/>
    </source>
</evidence>
<reference evidence="5 6" key="1">
    <citation type="submission" date="2018-01" db="EMBL/GenBank/DDBJ databases">
        <title>Genome sequence of Iodobacter sp. strain PCH194 isolated from Indian Trans-Himalaya.</title>
        <authorList>
            <person name="Kumar V."/>
            <person name="Thakur V."/>
            <person name="Kumar S."/>
            <person name="Singh D."/>
        </authorList>
    </citation>
    <scope>NUCLEOTIDE SEQUENCE [LARGE SCALE GENOMIC DNA]</scope>
    <source>
        <strain evidence="5 6">PCH194</strain>
    </source>
</reference>
<keyword evidence="6" id="KW-1185">Reference proteome</keyword>
<feature type="domain" description="Tip attachment protein J HDII-ins2" evidence="4">
    <location>
        <begin position="96"/>
        <end position="222"/>
    </location>
</feature>
<dbReference type="PANTHER" id="PTHR36251:SF2">
    <property type="entry name" value="GIFSY-2 PROPHAGE HOST SPECIFICITY PROTEIN J, PHAGE LAMBDA"/>
    <property type="match status" value="1"/>
</dbReference>
<accession>A0A7G3GBA1</accession>
<gene>
    <name evidence="5" type="ORF">C1H71_13625</name>
</gene>
<dbReference type="InterPro" id="IPR032876">
    <property type="entry name" value="J_dom"/>
</dbReference>
<organism evidence="5 6">
    <name type="scientific">Iodobacter fluviatilis</name>
    <dbReference type="NCBI Taxonomy" id="537"/>
    <lineage>
        <taxon>Bacteria</taxon>
        <taxon>Pseudomonadati</taxon>
        <taxon>Pseudomonadota</taxon>
        <taxon>Betaproteobacteria</taxon>
        <taxon>Neisseriales</taxon>
        <taxon>Chitinibacteraceae</taxon>
        <taxon>Iodobacter</taxon>
    </lineage>
</organism>
<dbReference type="Pfam" id="PF24801">
    <property type="entry name" value="FNIII-A_GpJ"/>
    <property type="match status" value="1"/>
</dbReference>
<sequence>MSARDIIGAGGGGKGGDEGGRTPVEAPDSLRSRDLARVLDLISEGEIQGLVNGMKSIYLNEVPLQDPSGNPNFTGITVDTRTGTQSQGYIPGIPAVENEIQVGAEVKVAVPLVRSIISPSVNAVRVRLSFPNLSAQNTSNGDLNGTAVEVAIDVQSAGGPWVEKKRDTIRGKAVSKYVRSYRVELTGAAPWQVRVRRITPDSALVALQNKTFWESYTEIIDAKLRYPNSALVALSVDSSQFNSIPTRAYHMRGLIIQVPSNYDPVARTYNGIWNGSFKPAYSNNPAWVFYDLVLNSRYGLGQFIPASSVDKWALYEIARYCDEKVATGFGGTEPRFTCNVYLQTRQDAYRVLQDLASVFRGISFWAAGSLFATQDAPADAEAQFTNANVIDGRFEYQGASASSRHTVALVTWNDPDNMYRPQIEYVADDEGIRRFGVRQAEIAAIGCTSRGQAHRLGRWLLYSEAMESEVVSFKCGLDGAFILPGTVIKVSDRLRKAKRAGGRIVSATASKVTVDSYEALGGVERLTVVQPNGTLAEGVVIGVVGNVLTLQNPLPFVPVPQAVWILASDTVPEVLYRVVSIAETEPGQIAVTALLHMPDKYARVEQNLRLEPVKRPPAAVIPAAPAVINFAELLQNDAEKITVKLLLSWDMVQGAREYRVRWRFGAGNWSEANPSDASYEIRDVPVGLVDVEVGSVGAMGVSARMTAASYTMQGDSAPPAAVIGLTLIEPFAGNGLRAKWNRVPRATGYTVELRTTGGVLIRQLFIGDVAHFEYLAESMLADGGPWRSVTLKVRAENTRAQPGPWSSLLATNPVPAALNGLLMTAGYDAVLFSCAAPADLDFKGLKVWASANTGFSTADDTFLVYDGPNTQVPITTLRSGQKLAGGVPVYVRAAAYDAFGKTGLNISSELACTPLKLLEGLKPGEIDSVLIKAVDAAKIAGTLQDWQIEGQADLKARVTQAVQDLNGKASIGDVSILEAKLAKVGSSSNMLINADFLSVNDSAVPLLGWQVGGDSVNLARGHSLSNDWQVLPATAAKTAYLHTLAAGGSPTWVYQTHLVEAGKTYCFSVFSGAHRARCWVSLEFLDATGKLIPVAAGGAESINLYTGDASNSFGGALLSGYKRIFLLRKAPVGAVKVNTVIGKDGTLPPFSDSWHFFTRAMFEGVTEGAAGPSEWRTGQTAVDGISASVTEIKNAQAALDGKVSSKWGVVLEATTDGRKKLSGVQAFNDGSVSQFIISADQVLITSGGEINPDPNFSDKSLPGTWVIANGVGAIVGPSSWDGAEGNYFRFDTPNTRIHTAKAMPINPSHVYRLTAALGAEAGSDRNMYVYIIFYDAAGVEIAPNGWGGALSGYTHGGLVSGGRFTRYGAQFGLDTSRPIPSNARLCRIGVWGQYSGGGSTANPQYCCAVRLERAFGAELIVDGSITAKSLKVDTLQSVNARTGNLIVDGGGSICSSNFSNYWSWPAAGQTGFHISERGMLLGNPNYGNGSFFHYDVLNGNLEVRNGTIRASAIEACEVNLKSKNAGQGYMQITNQLITVFDGNGVRRVDLGIF</sequence>
<dbReference type="Pfam" id="PF13550">
    <property type="entry name" value="Phage-tail_3"/>
    <property type="match status" value="1"/>
</dbReference>
<proteinExistence type="predicted"/>
<dbReference type="PANTHER" id="PTHR36251">
    <property type="entry name" value="FELS-1 PROPHAGE HOST SPECIFICITY PROTEIN-RELATED"/>
    <property type="match status" value="1"/>
</dbReference>
<dbReference type="InterPro" id="IPR055385">
    <property type="entry name" value="GpJ_HDII-ins2"/>
</dbReference>
<feature type="domain" description="Tip attachment protein J central straight fiber" evidence="2">
    <location>
        <begin position="1191"/>
        <end position="1247"/>
    </location>
</feature>
<dbReference type="InterPro" id="IPR053171">
    <property type="entry name" value="Viral_Tip_Attach_Protein"/>
</dbReference>
<evidence type="ECO:0000313" key="5">
    <source>
        <dbReference type="EMBL" id="QBC44469.1"/>
    </source>
</evidence>
<dbReference type="Pfam" id="PF09327">
    <property type="entry name" value="Phage_Tail_Tip"/>
    <property type="match status" value="1"/>
</dbReference>
<dbReference type="EMBL" id="CP025781">
    <property type="protein sequence ID" value="QBC44469.1"/>
    <property type="molecule type" value="Genomic_DNA"/>
</dbReference>